<dbReference type="Proteomes" id="UP000623467">
    <property type="component" value="Unassembled WGS sequence"/>
</dbReference>
<evidence type="ECO:0000256" key="12">
    <source>
        <dbReference type="ARBA" id="ARBA00023136"/>
    </source>
</evidence>
<evidence type="ECO:0000256" key="13">
    <source>
        <dbReference type="ARBA" id="ARBA00023180"/>
    </source>
</evidence>
<evidence type="ECO:0000256" key="11">
    <source>
        <dbReference type="ARBA" id="ARBA00023033"/>
    </source>
</evidence>
<evidence type="ECO:0000256" key="4">
    <source>
        <dbReference type="ARBA" id="ARBA00010617"/>
    </source>
</evidence>
<evidence type="ECO:0000313" key="16">
    <source>
        <dbReference type="EMBL" id="KAF7349235.1"/>
    </source>
</evidence>
<evidence type="ECO:0000256" key="8">
    <source>
        <dbReference type="ARBA" id="ARBA00022989"/>
    </source>
</evidence>
<dbReference type="GO" id="GO:0016705">
    <property type="term" value="F:oxidoreductase activity, acting on paired donors, with incorporation or reduction of molecular oxygen"/>
    <property type="evidence" value="ECO:0007669"/>
    <property type="project" value="InterPro"/>
</dbReference>
<protein>
    <submittedName>
        <fullName evidence="16">Cytochrome P450</fullName>
    </submittedName>
</protein>
<keyword evidence="7 14" id="KW-0479">Metal-binding</keyword>
<dbReference type="InterPro" id="IPR036396">
    <property type="entry name" value="Cyt_P450_sf"/>
</dbReference>
<evidence type="ECO:0000256" key="14">
    <source>
        <dbReference type="PIRSR" id="PIRSR602401-1"/>
    </source>
</evidence>
<evidence type="ECO:0000313" key="17">
    <source>
        <dbReference type="Proteomes" id="UP000623467"/>
    </source>
</evidence>
<dbReference type="PRINTS" id="PR00463">
    <property type="entry name" value="EP450I"/>
</dbReference>
<keyword evidence="6" id="KW-0812">Transmembrane</keyword>
<dbReference type="PRINTS" id="PR00385">
    <property type="entry name" value="P450"/>
</dbReference>
<comment type="pathway">
    <text evidence="3">Secondary metabolite biosynthesis.</text>
</comment>
<keyword evidence="8" id="KW-1133">Transmembrane helix</keyword>
<dbReference type="PANTHER" id="PTHR46300">
    <property type="entry name" value="P450, PUTATIVE (EUROFUNG)-RELATED-RELATED"/>
    <property type="match status" value="1"/>
</dbReference>
<evidence type="ECO:0000256" key="3">
    <source>
        <dbReference type="ARBA" id="ARBA00005179"/>
    </source>
</evidence>
<keyword evidence="11 15" id="KW-0503">Monooxygenase</keyword>
<keyword evidence="5 14" id="KW-0349">Heme</keyword>
<dbReference type="InterPro" id="IPR001128">
    <property type="entry name" value="Cyt_P450"/>
</dbReference>
<comment type="caution">
    <text evidence="16">The sequence shown here is derived from an EMBL/GenBank/DDBJ whole genome shotgun (WGS) entry which is preliminary data.</text>
</comment>
<dbReference type="GO" id="GO:0016020">
    <property type="term" value="C:membrane"/>
    <property type="evidence" value="ECO:0007669"/>
    <property type="project" value="UniProtKB-SubCell"/>
</dbReference>
<sequence length="451" mass="50782">MEWSRKYGDIFSLKIGPSTMVILSSPTAIKEVVDKTSWAASSRPPNYLGELAAGGYHILLAADSTANSSPRFLPTPPATLLRNARRIVARFFSPANALHRVPVQAAESTQLLYELLIRPESFSKSIRRAAEWAMKITSYGQRVSSPDSPKMQEFYHMLHRFMRILIPGAHPSVDLIPILKYLPDRWAPWRAACRRTRCQFKAFHLEHSRAAEVRSATRDGDGMTVEGESFMNSISRMGLSQEEYDALSYTGVTLVEAGSDTSAAFLLSLVLILAVYPEHQERAWRKVEAIVGIARLPELADFGHMPFVDALIKEVVRIRPTFPTGIPHFTTEEICAIPPRELLLQIDTTVILNIYSMFHDPDIFDEPEVFNPNRFIQSEHGTRQGMDTDFRDSFSFGAGRRICPGLHVARATMQLTAMRLIWAFSFSSAVDPKTERVIGQDLDFYDPAGYR</sequence>
<evidence type="ECO:0000256" key="2">
    <source>
        <dbReference type="ARBA" id="ARBA00004167"/>
    </source>
</evidence>
<accession>A0A8H6XZU9</accession>
<evidence type="ECO:0000256" key="15">
    <source>
        <dbReference type="RuleBase" id="RU000461"/>
    </source>
</evidence>
<keyword evidence="12" id="KW-0472">Membrane</keyword>
<name>A0A8H6XZU9_9AGAR</name>
<dbReference type="PANTHER" id="PTHR46300:SF2">
    <property type="entry name" value="CYTOCHROME P450 MONOOXYGENASE ALNH-RELATED"/>
    <property type="match status" value="1"/>
</dbReference>
<dbReference type="InterPro" id="IPR017972">
    <property type="entry name" value="Cyt_P450_CS"/>
</dbReference>
<dbReference type="GO" id="GO:0004497">
    <property type="term" value="F:monooxygenase activity"/>
    <property type="evidence" value="ECO:0007669"/>
    <property type="project" value="UniProtKB-KW"/>
</dbReference>
<dbReference type="AlphaFoldDB" id="A0A8H6XZU9"/>
<keyword evidence="9 15" id="KW-0560">Oxidoreductase</keyword>
<evidence type="ECO:0000256" key="9">
    <source>
        <dbReference type="ARBA" id="ARBA00023002"/>
    </source>
</evidence>
<keyword evidence="13" id="KW-0325">Glycoprotein</keyword>
<gene>
    <name evidence="16" type="ORF">MSAN_01713000</name>
</gene>
<evidence type="ECO:0000256" key="6">
    <source>
        <dbReference type="ARBA" id="ARBA00022692"/>
    </source>
</evidence>
<dbReference type="Gene3D" id="1.10.630.10">
    <property type="entry name" value="Cytochrome P450"/>
    <property type="match status" value="1"/>
</dbReference>
<dbReference type="SUPFAM" id="SSF48264">
    <property type="entry name" value="Cytochrome P450"/>
    <property type="match status" value="1"/>
</dbReference>
<reference evidence="16" key="1">
    <citation type="submission" date="2020-05" db="EMBL/GenBank/DDBJ databases">
        <title>Mycena genomes resolve the evolution of fungal bioluminescence.</title>
        <authorList>
            <person name="Tsai I.J."/>
        </authorList>
    </citation>
    <scope>NUCLEOTIDE SEQUENCE</scope>
    <source>
        <strain evidence="16">160909Yilan</strain>
    </source>
</reference>
<dbReference type="PROSITE" id="PS00086">
    <property type="entry name" value="CYTOCHROME_P450"/>
    <property type="match status" value="1"/>
</dbReference>
<dbReference type="Pfam" id="PF00067">
    <property type="entry name" value="p450"/>
    <property type="match status" value="1"/>
</dbReference>
<dbReference type="InterPro" id="IPR050364">
    <property type="entry name" value="Cytochrome_P450_fung"/>
</dbReference>
<evidence type="ECO:0000256" key="7">
    <source>
        <dbReference type="ARBA" id="ARBA00022723"/>
    </source>
</evidence>
<comment type="similarity">
    <text evidence="4 15">Belongs to the cytochrome P450 family.</text>
</comment>
<evidence type="ECO:0000256" key="10">
    <source>
        <dbReference type="ARBA" id="ARBA00023004"/>
    </source>
</evidence>
<evidence type="ECO:0000256" key="5">
    <source>
        <dbReference type="ARBA" id="ARBA00022617"/>
    </source>
</evidence>
<dbReference type="InterPro" id="IPR002401">
    <property type="entry name" value="Cyt_P450_E_grp-I"/>
</dbReference>
<dbReference type="GO" id="GO:0020037">
    <property type="term" value="F:heme binding"/>
    <property type="evidence" value="ECO:0007669"/>
    <property type="project" value="InterPro"/>
</dbReference>
<keyword evidence="10 14" id="KW-0408">Iron</keyword>
<keyword evidence="17" id="KW-1185">Reference proteome</keyword>
<proteinExistence type="inferred from homology"/>
<dbReference type="OrthoDB" id="1103324at2759"/>
<evidence type="ECO:0000256" key="1">
    <source>
        <dbReference type="ARBA" id="ARBA00001971"/>
    </source>
</evidence>
<dbReference type="GO" id="GO:0005506">
    <property type="term" value="F:iron ion binding"/>
    <property type="evidence" value="ECO:0007669"/>
    <property type="project" value="InterPro"/>
</dbReference>
<comment type="cofactor">
    <cofactor evidence="1 14">
        <name>heme</name>
        <dbReference type="ChEBI" id="CHEBI:30413"/>
    </cofactor>
</comment>
<comment type="subcellular location">
    <subcellularLocation>
        <location evidence="2">Membrane</location>
        <topology evidence="2">Single-pass membrane protein</topology>
    </subcellularLocation>
</comment>
<organism evidence="16 17">
    <name type="scientific">Mycena sanguinolenta</name>
    <dbReference type="NCBI Taxonomy" id="230812"/>
    <lineage>
        <taxon>Eukaryota</taxon>
        <taxon>Fungi</taxon>
        <taxon>Dikarya</taxon>
        <taxon>Basidiomycota</taxon>
        <taxon>Agaricomycotina</taxon>
        <taxon>Agaricomycetes</taxon>
        <taxon>Agaricomycetidae</taxon>
        <taxon>Agaricales</taxon>
        <taxon>Marasmiineae</taxon>
        <taxon>Mycenaceae</taxon>
        <taxon>Mycena</taxon>
    </lineage>
</organism>
<dbReference type="EMBL" id="JACAZH010000016">
    <property type="protein sequence ID" value="KAF7349235.1"/>
    <property type="molecule type" value="Genomic_DNA"/>
</dbReference>
<feature type="binding site" description="axial binding residue" evidence="14">
    <location>
        <position position="403"/>
    </location>
    <ligand>
        <name>heme</name>
        <dbReference type="ChEBI" id="CHEBI:30413"/>
    </ligand>
    <ligandPart>
        <name>Fe</name>
        <dbReference type="ChEBI" id="CHEBI:18248"/>
    </ligandPart>
</feature>